<dbReference type="PROSITE" id="PS51257">
    <property type="entry name" value="PROKAR_LIPOPROTEIN"/>
    <property type="match status" value="1"/>
</dbReference>
<reference evidence="4" key="1">
    <citation type="journal article" date="2019" name="Int. J. Syst. Evol. Microbiol.">
        <title>The Global Catalogue of Microorganisms (GCM) 10K type strain sequencing project: providing services to taxonomists for standard genome sequencing and annotation.</title>
        <authorList>
            <consortium name="The Broad Institute Genomics Platform"/>
            <consortium name="The Broad Institute Genome Sequencing Center for Infectious Disease"/>
            <person name="Wu L."/>
            <person name="Ma J."/>
        </authorList>
    </citation>
    <scope>NUCLEOTIDE SEQUENCE [LARGE SCALE GENOMIC DNA]</scope>
    <source>
        <strain evidence="4">KLKA75</strain>
    </source>
</reference>
<keyword evidence="2" id="KW-0732">Signal</keyword>
<name>A0ABV9U4A9_9ACTN</name>
<dbReference type="EMBL" id="JBHSIT010000007">
    <property type="protein sequence ID" value="MFC4910676.1"/>
    <property type="molecule type" value="Genomic_DNA"/>
</dbReference>
<evidence type="ECO:0008006" key="5">
    <source>
        <dbReference type="Google" id="ProtNLM"/>
    </source>
</evidence>
<comment type="caution">
    <text evidence="3">The sequence shown here is derived from an EMBL/GenBank/DDBJ whole genome shotgun (WGS) entry which is preliminary data.</text>
</comment>
<evidence type="ECO:0000256" key="1">
    <source>
        <dbReference type="SAM" id="MobiDB-lite"/>
    </source>
</evidence>
<dbReference type="Proteomes" id="UP001595872">
    <property type="component" value="Unassembled WGS sequence"/>
</dbReference>
<evidence type="ECO:0000313" key="4">
    <source>
        <dbReference type="Proteomes" id="UP001595872"/>
    </source>
</evidence>
<dbReference type="RefSeq" id="WP_378259199.1">
    <property type="nucleotide sequence ID" value="NZ_JBHSIT010000007.1"/>
</dbReference>
<accession>A0ABV9U4A9</accession>
<sequence>MLRPLAATALVLALATACGGGGGGGGKDESRNDGADGGQAAPSRPAPSAPVTMNGVQPGRAAPSKLDGTWTSGRVKLFFYRGAAAVNSPTLCTGTVDAQNTIALTCADKSTERTRGKAVLSGSALTVTWTSGTVDRLTRQG</sequence>
<feature type="region of interest" description="Disordered" evidence="1">
    <location>
        <begin position="20"/>
        <end position="67"/>
    </location>
</feature>
<gene>
    <name evidence="3" type="ORF">ACFPCY_25405</name>
</gene>
<feature type="chain" id="PRO_5046124454" description="Lipoprotein" evidence="2">
    <location>
        <begin position="20"/>
        <end position="141"/>
    </location>
</feature>
<keyword evidence="4" id="KW-1185">Reference proteome</keyword>
<evidence type="ECO:0000313" key="3">
    <source>
        <dbReference type="EMBL" id="MFC4910676.1"/>
    </source>
</evidence>
<proteinExistence type="predicted"/>
<feature type="signal peptide" evidence="2">
    <location>
        <begin position="1"/>
        <end position="19"/>
    </location>
</feature>
<protein>
    <recommendedName>
        <fullName evidence="5">Lipoprotein</fullName>
    </recommendedName>
</protein>
<organism evidence="3 4">
    <name type="scientific">Actinomadura gamaensis</name>
    <dbReference type="NCBI Taxonomy" id="1763541"/>
    <lineage>
        <taxon>Bacteria</taxon>
        <taxon>Bacillati</taxon>
        <taxon>Actinomycetota</taxon>
        <taxon>Actinomycetes</taxon>
        <taxon>Streptosporangiales</taxon>
        <taxon>Thermomonosporaceae</taxon>
        <taxon>Actinomadura</taxon>
    </lineage>
</organism>
<evidence type="ECO:0000256" key="2">
    <source>
        <dbReference type="SAM" id="SignalP"/>
    </source>
</evidence>